<sequence>MTGITILQVSSGSSESGNPTSLPALESSSSSESWATFRAEIAAENEAEIYARIRSLQSHCYYNLPPQNNPGEYEGLVRDHLDQALDFDICDTAFSISFEDRRVDGCLYSIAKAPMRLSVRPLAVCWRNLRVILQDYHLPSLRALEDESTPYKLDDPGLLCGLVLTVALSDLEAEPWQLGSQDRVLERDHTKAMVQVSIDICGVDHPSRKRRFEVVYNLLSTRYNSRIRIQTSADEVTRISPVVSPFPSAGRWEREVWDMFGVSSINHPDLRRISTDYGFEGHPLRKDLPLSGYVEVRYDDPEKRVVSEPIEMTQEFLYFDSASPWEQRSGG</sequence>
<reference evidence="1 2" key="2">
    <citation type="journal article" date="2022" name="Mol. Ecol. Resour.">
        <title>The genomes of chicory, endive, great burdock and yacon provide insights into Asteraceae paleo-polyploidization history and plant inulin production.</title>
        <authorList>
            <person name="Fan W."/>
            <person name="Wang S."/>
            <person name="Wang H."/>
            <person name="Wang A."/>
            <person name="Jiang F."/>
            <person name="Liu H."/>
            <person name="Zhao H."/>
            <person name="Xu D."/>
            <person name="Zhang Y."/>
        </authorList>
    </citation>
    <scope>NUCLEOTIDE SEQUENCE [LARGE SCALE GENOMIC DNA]</scope>
    <source>
        <strain evidence="2">cv. Niubang</strain>
    </source>
</reference>
<protein>
    <submittedName>
        <fullName evidence="1">Uncharacterized protein</fullName>
    </submittedName>
</protein>
<reference evidence="2" key="1">
    <citation type="journal article" date="2022" name="Mol. Ecol. Resour.">
        <title>The genomes of chicory, endive, great burdock and yacon provide insights into Asteraceae palaeo-polyploidization history and plant inulin production.</title>
        <authorList>
            <person name="Fan W."/>
            <person name="Wang S."/>
            <person name="Wang H."/>
            <person name="Wang A."/>
            <person name="Jiang F."/>
            <person name="Liu H."/>
            <person name="Zhao H."/>
            <person name="Xu D."/>
            <person name="Zhang Y."/>
        </authorList>
    </citation>
    <scope>NUCLEOTIDE SEQUENCE [LARGE SCALE GENOMIC DNA]</scope>
    <source>
        <strain evidence="2">cv. Niubang</strain>
    </source>
</reference>
<gene>
    <name evidence="1" type="ORF">L6452_32833</name>
</gene>
<comment type="caution">
    <text evidence="1">The sequence shown here is derived from an EMBL/GenBank/DDBJ whole genome shotgun (WGS) entry which is preliminary data.</text>
</comment>
<organism evidence="1 2">
    <name type="scientific">Arctium lappa</name>
    <name type="common">Greater burdock</name>
    <name type="synonym">Lappa major</name>
    <dbReference type="NCBI Taxonomy" id="4217"/>
    <lineage>
        <taxon>Eukaryota</taxon>
        <taxon>Viridiplantae</taxon>
        <taxon>Streptophyta</taxon>
        <taxon>Embryophyta</taxon>
        <taxon>Tracheophyta</taxon>
        <taxon>Spermatophyta</taxon>
        <taxon>Magnoliopsida</taxon>
        <taxon>eudicotyledons</taxon>
        <taxon>Gunneridae</taxon>
        <taxon>Pentapetalae</taxon>
        <taxon>asterids</taxon>
        <taxon>campanulids</taxon>
        <taxon>Asterales</taxon>
        <taxon>Asteraceae</taxon>
        <taxon>Carduoideae</taxon>
        <taxon>Cardueae</taxon>
        <taxon>Arctiinae</taxon>
        <taxon>Arctium</taxon>
    </lineage>
</organism>
<evidence type="ECO:0000313" key="2">
    <source>
        <dbReference type="Proteomes" id="UP001055879"/>
    </source>
</evidence>
<keyword evidence="2" id="KW-1185">Reference proteome</keyword>
<evidence type="ECO:0000313" key="1">
    <source>
        <dbReference type="EMBL" id="KAI3693007.1"/>
    </source>
</evidence>
<name>A0ACB8Z4T1_ARCLA</name>
<proteinExistence type="predicted"/>
<dbReference type="EMBL" id="CM042057">
    <property type="protein sequence ID" value="KAI3693007.1"/>
    <property type="molecule type" value="Genomic_DNA"/>
</dbReference>
<accession>A0ACB8Z4T1</accession>
<dbReference type="Proteomes" id="UP001055879">
    <property type="component" value="Linkage Group LG11"/>
</dbReference>